<proteinExistence type="predicted"/>
<accession>A0A383E3Y4</accession>
<evidence type="ECO:0000313" key="1">
    <source>
        <dbReference type="EMBL" id="SVE51150.1"/>
    </source>
</evidence>
<protein>
    <submittedName>
        <fullName evidence="1">Uncharacterized protein</fullName>
    </submittedName>
</protein>
<name>A0A383E3Y4_9ZZZZ</name>
<organism evidence="1">
    <name type="scientific">marine metagenome</name>
    <dbReference type="NCBI Taxonomy" id="408172"/>
    <lineage>
        <taxon>unclassified sequences</taxon>
        <taxon>metagenomes</taxon>
        <taxon>ecological metagenomes</taxon>
    </lineage>
</organism>
<sequence length="64" mass="7130">MIQSSCKMKPIWLDESLRWIGTILLPTSPDPICAFKGGMSVRLKQPSKIGIGTSLMKHNGKWCL</sequence>
<dbReference type="EMBL" id="UINC01222385">
    <property type="protein sequence ID" value="SVE51150.1"/>
    <property type="molecule type" value="Genomic_DNA"/>
</dbReference>
<reference evidence="1" key="1">
    <citation type="submission" date="2018-05" db="EMBL/GenBank/DDBJ databases">
        <authorList>
            <person name="Lanie J.A."/>
            <person name="Ng W.-L."/>
            <person name="Kazmierczak K.M."/>
            <person name="Andrzejewski T.M."/>
            <person name="Davidsen T.M."/>
            <person name="Wayne K.J."/>
            <person name="Tettelin H."/>
            <person name="Glass J.I."/>
            <person name="Rusch D."/>
            <person name="Podicherti R."/>
            <person name="Tsui H.-C.T."/>
            <person name="Winkler M.E."/>
        </authorList>
    </citation>
    <scope>NUCLEOTIDE SEQUENCE</scope>
</reference>
<dbReference type="AlphaFoldDB" id="A0A383E3Y4"/>
<gene>
    <name evidence="1" type="ORF">METZ01_LOCUS504004</name>
</gene>